<keyword evidence="2" id="KW-1133">Transmembrane helix</keyword>
<dbReference type="Pfam" id="PF04304">
    <property type="entry name" value="DUF454"/>
    <property type="match status" value="1"/>
</dbReference>
<dbReference type="RefSeq" id="WP_058025441.1">
    <property type="nucleotide sequence ID" value="NZ_LNDJ01000096.1"/>
</dbReference>
<feature type="transmembrane region" description="Helical" evidence="2">
    <location>
        <begin position="92"/>
        <end position="112"/>
    </location>
</feature>
<dbReference type="InterPro" id="IPR007401">
    <property type="entry name" value="DUF454"/>
</dbReference>
<organism evidence="3 4">
    <name type="scientific">Psychrobacter piscatorii</name>
    <dbReference type="NCBI Taxonomy" id="554343"/>
    <lineage>
        <taxon>Bacteria</taxon>
        <taxon>Pseudomonadati</taxon>
        <taxon>Pseudomonadota</taxon>
        <taxon>Gammaproteobacteria</taxon>
        <taxon>Moraxellales</taxon>
        <taxon>Moraxellaceae</taxon>
        <taxon>Psychrobacter</taxon>
    </lineage>
</organism>
<evidence type="ECO:0000256" key="2">
    <source>
        <dbReference type="SAM" id="Phobius"/>
    </source>
</evidence>
<dbReference type="AlphaFoldDB" id="A0A0T6DQD4"/>
<comment type="subcellular location">
    <subcellularLocation>
        <location evidence="1">Cell inner membrane</location>
        <topology evidence="1">Multi-pass membrane protein</topology>
    </subcellularLocation>
</comment>
<keyword evidence="2" id="KW-0812">Transmembrane</keyword>
<keyword evidence="1" id="KW-0997">Cell inner membrane</keyword>
<dbReference type="Proteomes" id="UP000051202">
    <property type="component" value="Unassembled WGS sequence"/>
</dbReference>
<gene>
    <name evidence="3" type="ORF">AS194_02305</name>
</gene>
<evidence type="ECO:0000313" key="4">
    <source>
        <dbReference type="Proteomes" id="UP000051202"/>
    </source>
</evidence>
<dbReference type="STRING" id="554343.AS194_02305"/>
<keyword evidence="1" id="KW-1003">Cell membrane</keyword>
<feature type="transmembrane region" description="Helical" evidence="2">
    <location>
        <begin position="118"/>
        <end position="135"/>
    </location>
</feature>
<comment type="caution">
    <text evidence="3">The sequence shown here is derived from an EMBL/GenBank/DDBJ whole genome shotgun (WGS) entry which is preliminary data.</text>
</comment>
<evidence type="ECO:0000313" key="3">
    <source>
        <dbReference type="EMBL" id="KRU21725.1"/>
    </source>
</evidence>
<protein>
    <recommendedName>
        <fullName evidence="1">Inner membrane protein</fullName>
    </recommendedName>
</protein>
<accession>A0A0T6DQD4</accession>
<dbReference type="PANTHER" id="PTHR35813:SF1">
    <property type="entry name" value="INNER MEMBRANE PROTEIN YBAN"/>
    <property type="match status" value="1"/>
</dbReference>
<dbReference type="PIRSF" id="PIRSF016789">
    <property type="entry name" value="DUF454"/>
    <property type="match status" value="1"/>
</dbReference>
<dbReference type="PANTHER" id="PTHR35813">
    <property type="entry name" value="INNER MEMBRANE PROTEIN YBAN"/>
    <property type="match status" value="1"/>
</dbReference>
<evidence type="ECO:0000256" key="1">
    <source>
        <dbReference type="PIRNR" id="PIRNR016789"/>
    </source>
</evidence>
<dbReference type="GO" id="GO:0005886">
    <property type="term" value="C:plasma membrane"/>
    <property type="evidence" value="ECO:0007669"/>
    <property type="project" value="UniProtKB-SubCell"/>
</dbReference>
<proteinExistence type="predicted"/>
<keyword evidence="1 2" id="KW-0472">Membrane</keyword>
<name>A0A0T6DQD4_9GAMM</name>
<dbReference type="EMBL" id="LNDJ01000096">
    <property type="protein sequence ID" value="KRU21725.1"/>
    <property type="molecule type" value="Genomic_DNA"/>
</dbReference>
<sequence length="141" mass="16455">MTHNKKAFYHRPKTNQSRSPMIRWTFVTLGWVFFILGIIGILLPVMPTAPFILLAAGCWARSSRRFHFWLINHKYFGKYVRDWEENHAVPLYAKWLATIMMAISTAMLFYRLPADMTWAAWLVALVCSGVAVYLFRLPNAK</sequence>
<reference evidence="3 4" key="1">
    <citation type="submission" date="2015-11" db="EMBL/GenBank/DDBJ databases">
        <title>Permanent draft genome of Psychrobacter piscatorii LQ58.</title>
        <authorList>
            <person name="Zhou M."/>
            <person name="Dong B."/>
            <person name="Liu Q."/>
        </authorList>
    </citation>
    <scope>NUCLEOTIDE SEQUENCE [LARGE SCALE GENOMIC DNA]</scope>
    <source>
        <strain evidence="3 4">LQ58</strain>
    </source>
</reference>
<feature type="transmembrane region" description="Helical" evidence="2">
    <location>
        <begin position="21"/>
        <end position="43"/>
    </location>
</feature>
<keyword evidence="4" id="KW-1185">Reference proteome</keyword>